<proteinExistence type="predicted"/>
<protein>
    <submittedName>
        <fullName evidence="1">Uncharacterized protein</fullName>
    </submittedName>
</protein>
<dbReference type="AlphaFoldDB" id="A0A086K8Q7"/>
<sequence length="91" mass="10060">MPVTSTNLSATFMKLSGRLHMNCHISGTPNVANESHRPPAAQGKIAYLPYGRKYEHFTLILPGTCFVVKQKVDWTCSSLPRMNTVRGPQTA</sequence>
<evidence type="ECO:0000313" key="2">
    <source>
        <dbReference type="Proteomes" id="UP000028828"/>
    </source>
</evidence>
<organism evidence="1 2">
    <name type="scientific">Toxoplasma gondii p89</name>
    <dbReference type="NCBI Taxonomy" id="943119"/>
    <lineage>
        <taxon>Eukaryota</taxon>
        <taxon>Sar</taxon>
        <taxon>Alveolata</taxon>
        <taxon>Apicomplexa</taxon>
        <taxon>Conoidasida</taxon>
        <taxon>Coccidia</taxon>
        <taxon>Eucoccidiorida</taxon>
        <taxon>Eimeriorina</taxon>
        <taxon>Sarcocystidae</taxon>
        <taxon>Toxoplasma</taxon>
    </lineage>
</organism>
<gene>
    <name evidence="1" type="ORF">TGP89_310055</name>
</gene>
<evidence type="ECO:0000313" key="1">
    <source>
        <dbReference type="EMBL" id="KFG40775.1"/>
    </source>
</evidence>
<dbReference type="Proteomes" id="UP000028828">
    <property type="component" value="Unassembled WGS sequence"/>
</dbReference>
<accession>A0A086K8Q7</accession>
<dbReference type="EMBL" id="AEYI02001163">
    <property type="protein sequence ID" value="KFG40775.1"/>
    <property type="molecule type" value="Genomic_DNA"/>
</dbReference>
<reference evidence="1 2" key="1">
    <citation type="submission" date="2014-03" db="EMBL/GenBank/DDBJ databases">
        <authorList>
            <person name="Sibley D."/>
            <person name="Venepally P."/>
            <person name="Karamycheva S."/>
            <person name="Hadjithomas M."/>
            <person name="Khan A."/>
            <person name="Brunk B."/>
            <person name="Roos D."/>
            <person name="Caler E."/>
            <person name="Lorenzi H."/>
        </authorList>
    </citation>
    <scope>NUCLEOTIDE SEQUENCE [LARGE SCALE GENOMIC DNA]</scope>
    <source>
        <strain evidence="2">p89</strain>
    </source>
</reference>
<name>A0A086K8Q7_TOXGO</name>
<comment type="caution">
    <text evidence="1">The sequence shown here is derived from an EMBL/GenBank/DDBJ whole genome shotgun (WGS) entry which is preliminary data.</text>
</comment>
<dbReference type="OrthoDB" id="10307465at2759"/>
<dbReference type="VEuPathDB" id="ToxoDB:TGP89_310055"/>